<keyword evidence="2" id="KW-1185">Reference proteome</keyword>
<dbReference type="Proteomes" id="UP000434209">
    <property type="component" value="Chromosome 2"/>
</dbReference>
<protein>
    <submittedName>
        <fullName evidence="1">Uncharacterized protein</fullName>
    </submittedName>
</protein>
<dbReference type="EMBL" id="CP046910">
    <property type="protein sequence ID" value="QGZ57027.1"/>
    <property type="molecule type" value="Genomic_DNA"/>
</dbReference>
<dbReference type="OrthoDB" id="282517at2"/>
<dbReference type="KEGG" id="pacp:FAZ97_18975"/>
<sequence>METTANLADDAFLEAFLTCQLPPAAFNHRNHLRVTWIHLQRYPLEEAIERTCAGIAQYAAHLGVPDRYHRTMTEALIRLMAHAGASNPSHSFEAFLAHAPVFTGDCRVLVAKHYSPELLARSEARCGFLSPDRLPFPS</sequence>
<dbReference type="AlphaFoldDB" id="A0A7Z2G884"/>
<gene>
    <name evidence="1" type="ORF">FAZ97_18975</name>
</gene>
<dbReference type="RefSeq" id="WP_158759976.1">
    <property type="nucleotide sequence ID" value="NZ_CP046910.1"/>
</dbReference>
<evidence type="ECO:0000313" key="2">
    <source>
        <dbReference type="Proteomes" id="UP000434209"/>
    </source>
</evidence>
<name>A0A7Z2G884_9BURK</name>
<proteinExistence type="predicted"/>
<evidence type="ECO:0000313" key="1">
    <source>
        <dbReference type="EMBL" id="QGZ57027.1"/>
    </source>
</evidence>
<organism evidence="1 2">
    <name type="scientific">Paraburkholderia acidiphila</name>
    <dbReference type="NCBI Taxonomy" id="2571747"/>
    <lineage>
        <taxon>Bacteria</taxon>
        <taxon>Pseudomonadati</taxon>
        <taxon>Pseudomonadota</taxon>
        <taxon>Betaproteobacteria</taxon>
        <taxon>Burkholderiales</taxon>
        <taxon>Burkholderiaceae</taxon>
        <taxon>Paraburkholderia</taxon>
    </lineage>
</organism>
<accession>A0A7Z2G884</accession>
<reference evidence="1 2" key="1">
    <citation type="submission" date="2019-12" db="EMBL/GenBank/DDBJ databases">
        <title>Paraburkholderia acidiphila 7Q-K02 sp. nov and Paraburkholderia acidisoli DHF22 sp. nov., two strains isolated from forest soil.</title>
        <authorList>
            <person name="Gao Z."/>
            <person name="Qiu L."/>
        </authorList>
    </citation>
    <scope>NUCLEOTIDE SEQUENCE [LARGE SCALE GENOMIC DNA]</scope>
    <source>
        <strain evidence="1 2">7Q-K02</strain>
    </source>
</reference>